<feature type="transmembrane region" description="Helical" evidence="1">
    <location>
        <begin position="7"/>
        <end position="28"/>
    </location>
</feature>
<protein>
    <submittedName>
        <fullName evidence="2">XapX domain-containing protein</fullName>
    </submittedName>
</protein>
<reference evidence="3" key="1">
    <citation type="submission" date="2016-11" db="EMBL/GenBank/DDBJ databases">
        <authorList>
            <person name="Varghese N."/>
            <person name="Submissions S."/>
        </authorList>
    </citation>
    <scope>NUCLEOTIDE SEQUENCE [LARGE SCALE GENOMIC DNA]</scope>
    <source>
        <strain evidence="3">DSM 15285</strain>
    </source>
</reference>
<dbReference type="OrthoDB" id="8778565at2"/>
<keyword evidence="3" id="KW-1185">Reference proteome</keyword>
<keyword evidence="1" id="KW-1133">Transmembrane helix</keyword>
<sequence>MNDLKVILLSILTGMVTGIVFTFLKFPLPAPPTLPGFMGIFGVWFGAFIVNKISNNN</sequence>
<evidence type="ECO:0000313" key="3">
    <source>
        <dbReference type="Proteomes" id="UP000242520"/>
    </source>
</evidence>
<proteinExistence type="predicted"/>
<dbReference type="InterPro" id="IPR020017">
    <property type="entry name" value="XapX_domain"/>
</dbReference>
<dbReference type="NCBIfam" id="TIGR03510">
    <property type="entry name" value="XapX"/>
    <property type="match status" value="1"/>
</dbReference>
<dbReference type="STRING" id="1123350.SAMN02744040_00367"/>
<dbReference type="AlphaFoldDB" id="A0A1M5P3A7"/>
<evidence type="ECO:0000313" key="2">
    <source>
        <dbReference type="EMBL" id="SHG96306.1"/>
    </source>
</evidence>
<keyword evidence="1" id="KW-0812">Transmembrane</keyword>
<dbReference type="EMBL" id="FQXH01000005">
    <property type="protein sequence ID" value="SHG96306.1"/>
    <property type="molecule type" value="Genomic_DNA"/>
</dbReference>
<keyword evidence="1" id="KW-0472">Membrane</keyword>
<gene>
    <name evidence="2" type="ORF">SAMN02744040_00367</name>
</gene>
<accession>A0A1M5P3A7</accession>
<evidence type="ECO:0000256" key="1">
    <source>
        <dbReference type="SAM" id="Phobius"/>
    </source>
</evidence>
<name>A0A1M5P3A7_9FIRM</name>
<dbReference type="RefSeq" id="WP_072723156.1">
    <property type="nucleotide sequence ID" value="NZ_FQXH01000005.1"/>
</dbReference>
<organism evidence="2 3">
    <name type="scientific">Tepidibacter thalassicus DSM 15285</name>
    <dbReference type="NCBI Taxonomy" id="1123350"/>
    <lineage>
        <taxon>Bacteria</taxon>
        <taxon>Bacillati</taxon>
        <taxon>Bacillota</taxon>
        <taxon>Clostridia</taxon>
        <taxon>Peptostreptococcales</taxon>
        <taxon>Peptostreptococcaceae</taxon>
        <taxon>Tepidibacter</taxon>
    </lineage>
</organism>
<feature type="transmembrane region" description="Helical" evidence="1">
    <location>
        <begin position="34"/>
        <end position="51"/>
    </location>
</feature>
<dbReference type="Proteomes" id="UP000242520">
    <property type="component" value="Unassembled WGS sequence"/>
</dbReference>